<dbReference type="Pfam" id="PF00850">
    <property type="entry name" value="Hist_deacetyl"/>
    <property type="match status" value="1"/>
</dbReference>
<feature type="domain" description="Histone deacetylase" evidence="6">
    <location>
        <begin position="54"/>
        <end position="349"/>
    </location>
</feature>
<dbReference type="PANTHER" id="PTHR10625:SF10">
    <property type="entry name" value="HISTONE DEACETYLASE HDAC1"/>
    <property type="match status" value="1"/>
</dbReference>
<dbReference type="GO" id="GO:0000118">
    <property type="term" value="C:histone deacetylase complex"/>
    <property type="evidence" value="ECO:0007669"/>
    <property type="project" value="UniProtKB-ARBA"/>
</dbReference>
<proteinExistence type="inferred from homology"/>
<dbReference type="SUPFAM" id="SSF52768">
    <property type="entry name" value="Arginase/deacetylase"/>
    <property type="match status" value="1"/>
</dbReference>
<dbReference type="Proteomes" id="UP000192257">
    <property type="component" value="Unassembled WGS sequence"/>
</dbReference>
<feature type="region of interest" description="Disordered" evidence="5">
    <location>
        <begin position="437"/>
        <end position="457"/>
    </location>
</feature>
<keyword evidence="4" id="KW-0156">Chromatin regulator</keyword>
<reference evidence="7 8" key="1">
    <citation type="submission" date="2017-03" db="EMBL/GenBank/DDBJ databases">
        <title>An alternative strategy for trypanosome survival in the mammalian bloodstream revealed through genome and transcriptome analysis of the ubiquitous bovine parasite Trypanosoma (Megatrypanum) theileri.</title>
        <authorList>
            <person name="Kelly S."/>
            <person name="Ivens A."/>
            <person name="Mott A."/>
            <person name="O'Neill E."/>
            <person name="Emms D."/>
            <person name="Macleod O."/>
            <person name="Voorheis P."/>
            <person name="Matthews J."/>
            <person name="Matthews K."/>
            <person name="Carrington M."/>
        </authorList>
    </citation>
    <scope>NUCLEOTIDE SEQUENCE [LARGE SCALE GENOMIC DNA]</scope>
    <source>
        <strain evidence="7">Edinburgh</strain>
    </source>
</reference>
<dbReference type="GO" id="GO:0040029">
    <property type="term" value="P:epigenetic regulation of gene expression"/>
    <property type="evidence" value="ECO:0007669"/>
    <property type="project" value="TreeGrafter"/>
</dbReference>
<dbReference type="VEuPathDB" id="TriTrypDB:TM35_000151980"/>
<dbReference type="PANTHER" id="PTHR10625">
    <property type="entry name" value="HISTONE DEACETYLASE HDAC1-RELATED"/>
    <property type="match status" value="1"/>
</dbReference>
<evidence type="ECO:0000256" key="4">
    <source>
        <dbReference type="ARBA" id="ARBA00022853"/>
    </source>
</evidence>
<feature type="region of interest" description="Disordered" evidence="5">
    <location>
        <begin position="1"/>
        <end position="29"/>
    </location>
</feature>
<dbReference type="EMBL" id="NBCO01000015">
    <property type="protein sequence ID" value="ORC88767.1"/>
    <property type="molecule type" value="Genomic_DNA"/>
</dbReference>
<keyword evidence="8" id="KW-1185">Reference proteome</keyword>
<evidence type="ECO:0000256" key="5">
    <source>
        <dbReference type="SAM" id="MobiDB-lite"/>
    </source>
</evidence>
<dbReference type="OrthoDB" id="1918432at2759"/>
<evidence type="ECO:0000313" key="8">
    <source>
        <dbReference type="Proteomes" id="UP000192257"/>
    </source>
</evidence>
<protein>
    <recommendedName>
        <fullName evidence="2">histone deacetylase</fullName>
        <ecNumber evidence="2">3.5.1.98</ecNumber>
    </recommendedName>
</protein>
<dbReference type="EC" id="3.5.1.98" evidence="2"/>
<dbReference type="RefSeq" id="XP_028882833.1">
    <property type="nucleotide sequence ID" value="XM_029025850.1"/>
</dbReference>
<accession>A0A1X0NVQ2</accession>
<dbReference type="GO" id="GO:0141221">
    <property type="term" value="F:histone deacetylase activity, hydrolytic mechanism"/>
    <property type="evidence" value="ECO:0007669"/>
    <property type="project" value="UniProtKB-EC"/>
</dbReference>
<dbReference type="InterPro" id="IPR003084">
    <property type="entry name" value="HDAC_I/II"/>
</dbReference>
<gene>
    <name evidence="7" type="ORF">TM35_000151980</name>
</gene>
<dbReference type="InterPro" id="IPR037138">
    <property type="entry name" value="His_deacetylse_dom_sf"/>
</dbReference>
<evidence type="ECO:0000256" key="2">
    <source>
        <dbReference type="ARBA" id="ARBA00012111"/>
    </source>
</evidence>
<dbReference type="PRINTS" id="PR01270">
    <property type="entry name" value="HDASUPER"/>
</dbReference>
<dbReference type="InterPro" id="IPR023696">
    <property type="entry name" value="Ureohydrolase_dom_sf"/>
</dbReference>
<evidence type="ECO:0000313" key="7">
    <source>
        <dbReference type="EMBL" id="ORC88767.1"/>
    </source>
</evidence>
<feature type="compositionally biased region" description="Basic residues" evidence="5">
    <location>
        <begin position="446"/>
        <end position="457"/>
    </location>
</feature>
<sequence length="457" mass="50379">MAGSVDGGEDDGNEGEHHSNSSTHIITKPSSTTTARVLYFVDESTTSIAYAEGHVMRPSRVRALHSLVRSLGLDAHMVVCQPRPSTAEELQGFHRSAYVECLRSAPYICGNPLDPIAMSYQKEFGVPVLSREGDCPLFPEVWELVASQAGASIACGEALSRDEADIAINWAGGMHHGAAAHASGFCFVNDIVLCIQRLLRRFQRVLYLDLDVHHGDGVETAFYGNTRVMTVSLHQFGNGFFPGTGDYGSSETARSFAVNVPLPMRTGDAAYLLFFRTVFTAVVRCFDPEATVVQCGADAIVGDLIGRLNITTATHAQCVADVLGLGLPTVLLGGGGYHVFNTARCWAIDTATALGRPLPHYIPRHDPYYEEYRRERAPHRPTMHVFLDSEVDRPLTLRSAWGDWRRLCESIREQMKYARIVRESFLRVVSEARDAAAASNKPRVSVAKKRKRQRKNK</sequence>
<evidence type="ECO:0000256" key="1">
    <source>
        <dbReference type="ARBA" id="ARBA00006457"/>
    </source>
</evidence>
<comment type="caution">
    <text evidence="7">The sequence shown here is derived from an EMBL/GenBank/DDBJ whole genome shotgun (WGS) entry which is preliminary data.</text>
</comment>
<name>A0A1X0NVQ2_9TRYP</name>
<dbReference type="CDD" id="cd09991">
    <property type="entry name" value="HDAC_classI"/>
    <property type="match status" value="1"/>
</dbReference>
<dbReference type="GeneID" id="39985630"/>
<dbReference type="InterPro" id="IPR000286">
    <property type="entry name" value="HDACs"/>
</dbReference>
<dbReference type="Gene3D" id="3.40.800.20">
    <property type="entry name" value="Histone deacetylase domain"/>
    <property type="match status" value="1"/>
</dbReference>
<dbReference type="STRING" id="67003.A0A1X0NVQ2"/>
<evidence type="ECO:0000256" key="3">
    <source>
        <dbReference type="ARBA" id="ARBA00022801"/>
    </source>
</evidence>
<organism evidence="7 8">
    <name type="scientific">Trypanosoma theileri</name>
    <dbReference type="NCBI Taxonomy" id="67003"/>
    <lineage>
        <taxon>Eukaryota</taxon>
        <taxon>Discoba</taxon>
        <taxon>Euglenozoa</taxon>
        <taxon>Kinetoplastea</taxon>
        <taxon>Metakinetoplastina</taxon>
        <taxon>Trypanosomatida</taxon>
        <taxon>Trypanosomatidae</taxon>
        <taxon>Trypanosoma</taxon>
    </lineage>
</organism>
<feature type="compositionally biased region" description="Polar residues" evidence="5">
    <location>
        <begin position="20"/>
        <end position="29"/>
    </location>
</feature>
<keyword evidence="3" id="KW-0378">Hydrolase</keyword>
<evidence type="ECO:0000259" key="6">
    <source>
        <dbReference type="Pfam" id="PF00850"/>
    </source>
</evidence>
<dbReference type="InterPro" id="IPR023801">
    <property type="entry name" value="His_deacetylse_dom"/>
</dbReference>
<dbReference type="AlphaFoldDB" id="A0A1X0NVQ2"/>
<dbReference type="PRINTS" id="PR01271">
    <property type="entry name" value="HISDACETLASE"/>
</dbReference>
<comment type="similarity">
    <text evidence="1">Belongs to the histone deacetylase family. HD type 1 subfamily.</text>
</comment>